<dbReference type="AlphaFoldDB" id="A0A127EID8"/>
<sequence length="156" mass="18427">MKQSLSDILKRNSKEYTRFNTLKERIEVLDLSDSRVKELKNEKIKSIDKELIKSDVYRNEIKTINTDEIVGLFDRPCDRVQNWLELLESLHKRRNFELYDGRNSFESFLINCEEYDLPIVIKINNEYYISGNGKHRLTIAKCLGNIKAKVLIETVI</sequence>
<evidence type="ECO:0000313" key="2">
    <source>
        <dbReference type="Proteomes" id="UP000070260"/>
    </source>
</evidence>
<evidence type="ECO:0000313" key="1">
    <source>
        <dbReference type="EMBL" id="AMN35729.1"/>
    </source>
</evidence>
<gene>
    <name evidence="1" type="ORF">JFP838_08200</name>
</gene>
<reference evidence="1 2" key="1">
    <citation type="journal article" date="2016" name="PLoS ONE">
        <title>Plasmid Characterization and Chromosome Analysis of Two netF+ Clostridium perfringens Isolates Associated with Foal and Canine Necrotizing Enteritis.</title>
        <authorList>
            <person name="Mehdizadeh Gohari I."/>
            <person name="Kropinski A.M."/>
            <person name="Weese S.J."/>
            <person name="Parreira V.R."/>
            <person name="Whitehead A.E."/>
            <person name="Boerlin P."/>
            <person name="Prescott J.F."/>
        </authorList>
    </citation>
    <scope>NUCLEOTIDE SEQUENCE [LARGE SCALE GENOMIC DNA]</scope>
    <source>
        <strain evidence="1 2">JP838</strain>
    </source>
</reference>
<protein>
    <submittedName>
        <fullName evidence="1">Uncharacterized protein</fullName>
    </submittedName>
</protein>
<dbReference type="EMBL" id="CP010994">
    <property type="protein sequence ID" value="AMN35729.1"/>
    <property type="molecule type" value="Genomic_DNA"/>
</dbReference>
<name>A0A127EID8_CLOPF</name>
<organism evidence="1 2">
    <name type="scientific">Clostridium perfringens</name>
    <dbReference type="NCBI Taxonomy" id="1502"/>
    <lineage>
        <taxon>Bacteria</taxon>
        <taxon>Bacillati</taxon>
        <taxon>Bacillota</taxon>
        <taxon>Clostridia</taxon>
        <taxon>Eubacteriales</taxon>
        <taxon>Clostridiaceae</taxon>
        <taxon>Clostridium</taxon>
    </lineage>
</organism>
<accession>A0A127EID8</accession>
<proteinExistence type="predicted"/>
<dbReference type="Proteomes" id="UP000070260">
    <property type="component" value="Chromosome"/>
</dbReference>
<dbReference type="PATRIC" id="fig|1502.177.peg.1679"/>
<dbReference type="RefSeq" id="WP_061428050.1">
    <property type="nucleotide sequence ID" value="NZ_CATNZO010000001.1"/>
</dbReference>